<dbReference type="OrthoDB" id="284473at2759"/>
<gene>
    <name evidence="2" type="primary">Dper\GL19890</name>
    <name evidence="2" type="ORF">Dper_GL19890</name>
</gene>
<reference evidence="2 3" key="1">
    <citation type="journal article" date="2007" name="Nature">
        <title>Evolution of genes and genomes on the Drosophila phylogeny.</title>
        <authorList>
            <consortium name="Drosophila 12 Genomes Consortium"/>
            <person name="Clark A.G."/>
            <person name="Eisen M.B."/>
            <person name="Smith D.R."/>
            <person name="Bergman C.M."/>
            <person name="Oliver B."/>
            <person name="Markow T.A."/>
            <person name="Kaufman T.C."/>
            <person name="Kellis M."/>
            <person name="Gelbart W."/>
            <person name="Iyer V.N."/>
            <person name="Pollard D.A."/>
            <person name="Sackton T.B."/>
            <person name="Larracuente A.M."/>
            <person name="Singh N.D."/>
            <person name="Abad J.P."/>
            <person name="Abt D.N."/>
            <person name="Adryan B."/>
            <person name="Aguade M."/>
            <person name="Akashi H."/>
            <person name="Anderson W.W."/>
            <person name="Aquadro C.F."/>
            <person name="Ardell D.H."/>
            <person name="Arguello R."/>
            <person name="Artieri C.G."/>
            <person name="Barbash D.A."/>
            <person name="Barker D."/>
            <person name="Barsanti P."/>
            <person name="Batterham P."/>
            <person name="Batzoglou S."/>
            <person name="Begun D."/>
            <person name="Bhutkar A."/>
            <person name="Blanco E."/>
            <person name="Bosak S.A."/>
            <person name="Bradley R.K."/>
            <person name="Brand A.D."/>
            <person name="Brent M.R."/>
            <person name="Brooks A.N."/>
            <person name="Brown R.H."/>
            <person name="Butlin R.K."/>
            <person name="Caggese C."/>
            <person name="Calvi B.R."/>
            <person name="Bernardo de Carvalho A."/>
            <person name="Caspi A."/>
            <person name="Castrezana S."/>
            <person name="Celniker S.E."/>
            <person name="Chang J.L."/>
            <person name="Chapple C."/>
            <person name="Chatterji S."/>
            <person name="Chinwalla A."/>
            <person name="Civetta A."/>
            <person name="Clifton S.W."/>
            <person name="Comeron J.M."/>
            <person name="Costello J.C."/>
            <person name="Coyne J.A."/>
            <person name="Daub J."/>
            <person name="David R.G."/>
            <person name="Delcher A.L."/>
            <person name="Delehaunty K."/>
            <person name="Do C.B."/>
            <person name="Ebling H."/>
            <person name="Edwards K."/>
            <person name="Eickbush T."/>
            <person name="Evans J.D."/>
            <person name="Filipski A."/>
            <person name="Findeiss S."/>
            <person name="Freyhult E."/>
            <person name="Fulton L."/>
            <person name="Fulton R."/>
            <person name="Garcia A.C."/>
            <person name="Gardiner A."/>
            <person name="Garfield D.A."/>
            <person name="Garvin B.E."/>
            <person name="Gibson G."/>
            <person name="Gilbert D."/>
            <person name="Gnerre S."/>
            <person name="Godfrey J."/>
            <person name="Good R."/>
            <person name="Gotea V."/>
            <person name="Gravely B."/>
            <person name="Greenberg A.J."/>
            <person name="Griffiths-Jones S."/>
            <person name="Gross S."/>
            <person name="Guigo R."/>
            <person name="Gustafson E.A."/>
            <person name="Haerty W."/>
            <person name="Hahn M.W."/>
            <person name="Halligan D.L."/>
            <person name="Halpern A.L."/>
            <person name="Halter G.M."/>
            <person name="Han M.V."/>
            <person name="Heger A."/>
            <person name="Hillier L."/>
            <person name="Hinrichs A.S."/>
            <person name="Holmes I."/>
            <person name="Hoskins R.A."/>
            <person name="Hubisz M.J."/>
            <person name="Hultmark D."/>
            <person name="Huntley M.A."/>
            <person name="Jaffe D.B."/>
            <person name="Jagadeeshan S."/>
            <person name="Jeck W.R."/>
            <person name="Johnson J."/>
            <person name="Jones C.D."/>
            <person name="Jordan W.C."/>
            <person name="Karpen G.H."/>
            <person name="Kataoka E."/>
            <person name="Keightley P.D."/>
            <person name="Kheradpour P."/>
            <person name="Kirkness E.F."/>
            <person name="Koerich L.B."/>
            <person name="Kristiansen K."/>
            <person name="Kudrna D."/>
            <person name="Kulathinal R.J."/>
            <person name="Kumar S."/>
            <person name="Kwok R."/>
            <person name="Lander E."/>
            <person name="Langley C.H."/>
            <person name="Lapoint R."/>
            <person name="Lazzaro B.P."/>
            <person name="Lee S.J."/>
            <person name="Levesque L."/>
            <person name="Li R."/>
            <person name="Lin C.F."/>
            <person name="Lin M.F."/>
            <person name="Lindblad-Toh K."/>
            <person name="Llopart A."/>
            <person name="Long M."/>
            <person name="Low L."/>
            <person name="Lozovsky E."/>
            <person name="Lu J."/>
            <person name="Luo M."/>
            <person name="Machado C.A."/>
            <person name="Makalowski W."/>
            <person name="Marzo M."/>
            <person name="Matsuda M."/>
            <person name="Matzkin L."/>
            <person name="McAllister B."/>
            <person name="McBride C.S."/>
            <person name="McKernan B."/>
            <person name="McKernan K."/>
            <person name="Mendez-Lago M."/>
            <person name="Minx P."/>
            <person name="Mollenhauer M.U."/>
            <person name="Montooth K."/>
            <person name="Mount S.M."/>
            <person name="Mu X."/>
            <person name="Myers E."/>
            <person name="Negre B."/>
            <person name="Newfeld S."/>
            <person name="Nielsen R."/>
            <person name="Noor M.A."/>
            <person name="O'Grady P."/>
            <person name="Pachter L."/>
            <person name="Papaceit M."/>
            <person name="Parisi M.J."/>
            <person name="Parisi M."/>
            <person name="Parts L."/>
            <person name="Pedersen J.S."/>
            <person name="Pesole G."/>
            <person name="Phillippy A.M."/>
            <person name="Ponting C.P."/>
            <person name="Pop M."/>
            <person name="Porcelli D."/>
            <person name="Powell J.R."/>
            <person name="Prohaska S."/>
            <person name="Pruitt K."/>
            <person name="Puig M."/>
            <person name="Quesneville H."/>
            <person name="Ram K.R."/>
            <person name="Rand D."/>
            <person name="Rasmussen M.D."/>
            <person name="Reed L.K."/>
            <person name="Reenan R."/>
            <person name="Reily A."/>
            <person name="Remington K.A."/>
            <person name="Rieger T.T."/>
            <person name="Ritchie M.G."/>
            <person name="Robin C."/>
            <person name="Rogers Y.H."/>
            <person name="Rohde C."/>
            <person name="Rozas J."/>
            <person name="Rubenfield M.J."/>
            <person name="Ruiz A."/>
            <person name="Russo S."/>
            <person name="Salzberg S.L."/>
            <person name="Sanchez-Gracia A."/>
            <person name="Saranga D.J."/>
            <person name="Sato H."/>
            <person name="Schaeffer S.W."/>
            <person name="Schatz M.C."/>
            <person name="Schlenke T."/>
            <person name="Schwartz R."/>
            <person name="Segarra C."/>
            <person name="Singh R.S."/>
            <person name="Sirot L."/>
            <person name="Sirota M."/>
            <person name="Sisneros N.B."/>
            <person name="Smith C.D."/>
            <person name="Smith T.F."/>
            <person name="Spieth J."/>
            <person name="Stage D.E."/>
            <person name="Stark A."/>
            <person name="Stephan W."/>
            <person name="Strausberg R.L."/>
            <person name="Strempel S."/>
            <person name="Sturgill D."/>
            <person name="Sutton G."/>
            <person name="Sutton G.G."/>
            <person name="Tao W."/>
            <person name="Teichmann S."/>
            <person name="Tobari Y.N."/>
            <person name="Tomimura Y."/>
            <person name="Tsolas J.M."/>
            <person name="Valente V.L."/>
            <person name="Venter E."/>
            <person name="Venter J.C."/>
            <person name="Vicario S."/>
            <person name="Vieira F.G."/>
            <person name="Vilella A.J."/>
            <person name="Villasante A."/>
            <person name="Walenz B."/>
            <person name="Wang J."/>
            <person name="Wasserman M."/>
            <person name="Watts T."/>
            <person name="Wilson D."/>
            <person name="Wilson R.K."/>
            <person name="Wing R.A."/>
            <person name="Wolfner M.F."/>
            <person name="Wong A."/>
            <person name="Wong G.K."/>
            <person name="Wu C.I."/>
            <person name="Wu G."/>
            <person name="Yamamoto D."/>
            <person name="Yang H.P."/>
            <person name="Yang S.P."/>
            <person name="Yorke J.A."/>
            <person name="Yoshida K."/>
            <person name="Zdobnov E."/>
            <person name="Zhang P."/>
            <person name="Zhang Y."/>
            <person name="Zimin A.V."/>
            <person name="Baldwin J."/>
            <person name="Abdouelleil A."/>
            <person name="Abdulkadir J."/>
            <person name="Abebe A."/>
            <person name="Abera B."/>
            <person name="Abreu J."/>
            <person name="Acer S.C."/>
            <person name="Aftuck L."/>
            <person name="Alexander A."/>
            <person name="An P."/>
            <person name="Anderson E."/>
            <person name="Anderson S."/>
            <person name="Arachi H."/>
            <person name="Azer M."/>
            <person name="Bachantsang P."/>
            <person name="Barry A."/>
            <person name="Bayul T."/>
            <person name="Berlin A."/>
            <person name="Bessette D."/>
            <person name="Bloom T."/>
            <person name="Blye J."/>
            <person name="Boguslavskiy L."/>
            <person name="Bonnet C."/>
            <person name="Boukhgalter B."/>
            <person name="Bourzgui I."/>
            <person name="Brown A."/>
            <person name="Cahill P."/>
            <person name="Channer S."/>
            <person name="Cheshatsang Y."/>
            <person name="Chuda L."/>
            <person name="Citroen M."/>
            <person name="Collymore A."/>
            <person name="Cooke P."/>
            <person name="Costello M."/>
            <person name="D'Aco K."/>
            <person name="Daza R."/>
            <person name="De Haan G."/>
            <person name="DeGray S."/>
            <person name="DeMaso C."/>
            <person name="Dhargay N."/>
            <person name="Dooley K."/>
            <person name="Dooley E."/>
            <person name="Doricent M."/>
            <person name="Dorje P."/>
            <person name="Dorjee K."/>
            <person name="Dupes A."/>
            <person name="Elong R."/>
            <person name="Falk J."/>
            <person name="Farina A."/>
            <person name="Faro S."/>
            <person name="Ferguson D."/>
            <person name="Fisher S."/>
            <person name="Foley C.D."/>
            <person name="Franke A."/>
            <person name="Friedrich D."/>
            <person name="Gadbois L."/>
            <person name="Gearin G."/>
            <person name="Gearin C.R."/>
            <person name="Giannoukos G."/>
            <person name="Goode T."/>
            <person name="Graham J."/>
            <person name="Grandbois E."/>
            <person name="Grewal S."/>
            <person name="Gyaltsen K."/>
            <person name="Hafez N."/>
            <person name="Hagos B."/>
            <person name="Hall J."/>
            <person name="Henson C."/>
            <person name="Hollinger A."/>
            <person name="Honan T."/>
            <person name="Huard M.D."/>
            <person name="Hughes L."/>
            <person name="Hurhula B."/>
            <person name="Husby M.E."/>
            <person name="Kamat A."/>
            <person name="Kanga B."/>
            <person name="Kashin S."/>
            <person name="Khazanovich D."/>
            <person name="Kisner P."/>
            <person name="Lance K."/>
            <person name="Lara M."/>
            <person name="Lee W."/>
            <person name="Lennon N."/>
            <person name="Letendre F."/>
            <person name="LeVine R."/>
            <person name="Lipovsky A."/>
            <person name="Liu X."/>
            <person name="Liu J."/>
            <person name="Liu S."/>
            <person name="Lokyitsang T."/>
            <person name="Lokyitsang Y."/>
            <person name="Lubonja R."/>
            <person name="Lui A."/>
            <person name="MacDonald P."/>
            <person name="Magnisalis V."/>
            <person name="Maru K."/>
            <person name="Matthews C."/>
            <person name="McCusker W."/>
            <person name="McDonough S."/>
            <person name="Mehta T."/>
            <person name="Meldrim J."/>
            <person name="Meneus L."/>
            <person name="Mihai O."/>
            <person name="Mihalev A."/>
            <person name="Mihova T."/>
            <person name="Mittelman R."/>
            <person name="Mlenga V."/>
            <person name="Montmayeur A."/>
            <person name="Mulrain L."/>
            <person name="Navidi A."/>
            <person name="Naylor J."/>
            <person name="Negash T."/>
            <person name="Nguyen T."/>
            <person name="Nguyen N."/>
            <person name="Nicol R."/>
            <person name="Norbu C."/>
            <person name="Norbu N."/>
            <person name="Novod N."/>
            <person name="O'Neill B."/>
            <person name="Osman S."/>
            <person name="Markiewicz E."/>
            <person name="Oyono O.L."/>
            <person name="Patti C."/>
            <person name="Phunkhang P."/>
            <person name="Pierre F."/>
            <person name="Priest M."/>
            <person name="Raghuraman S."/>
            <person name="Rege F."/>
            <person name="Reyes R."/>
            <person name="Rise C."/>
            <person name="Rogov P."/>
            <person name="Ross K."/>
            <person name="Ryan E."/>
            <person name="Settipalli S."/>
            <person name="Shea T."/>
            <person name="Sherpa N."/>
            <person name="Shi L."/>
            <person name="Shih D."/>
            <person name="Sparrow T."/>
            <person name="Spaulding J."/>
            <person name="Stalker J."/>
            <person name="Stange-Thomann N."/>
            <person name="Stavropoulos S."/>
            <person name="Stone C."/>
            <person name="Strader C."/>
            <person name="Tesfaye S."/>
            <person name="Thomson T."/>
            <person name="Thoulutsang Y."/>
            <person name="Thoulutsang D."/>
            <person name="Topham K."/>
            <person name="Topping I."/>
            <person name="Tsamla T."/>
            <person name="Vassiliev H."/>
            <person name="Vo A."/>
            <person name="Wangchuk T."/>
            <person name="Wangdi T."/>
            <person name="Weiand M."/>
            <person name="Wilkinson J."/>
            <person name="Wilson A."/>
            <person name="Yadav S."/>
            <person name="Young G."/>
            <person name="Yu Q."/>
            <person name="Zembek L."/>
            <person name="Zhong D."/>
            <person name="Zimmer A."/>
            <person name="Zwirko Z."/>
            <person name="Jaffe D.B."/>
            <person name="Alvarez P."/>
            <person name="Brockman W."/>
            <person name="Butler J."/>
            <person name="Chin C."/>
            <person name="Gnerre S."/>
            <person name="Grabherr M."/>
            <person name="Kleber M."/>
            <person name="Mauceli E."/>
            <person name="MacCallum I."/>
        </authorList>
    </citation>
    <scope>NUCLEOTIDE SEQUENCE [LARGE SCALE GENOMIC DNA]</scope>
    <source>
        <strain evidence="3">MSH-3 / Tucson 14011-0111.49</strain>
    </source>
</reference>
<protein>
    <submittedName>
        <fullName evidence="2">GL19890</fullName>
    </submittedName>
</protein>
<dbReference type="HOGENOM" id="CLU_2225932_0_0_1"/>
<dbReference type="AlphaFoldDB" id="B4GYC0"/>
<evidence type="ECO:0000313" key="2">
    <source>
        <dbReference type="EMBL" id="EDW27776.1"/>
    </source>
</evidence>
<feature type="region of interest" description="Disordered" evidence="1">
    <location>
        <begin position="1"/>
        <end position="58"/>
    </location>
</feature>
<dbReference type="EMBL" id="CH479197">
    <property type="protein sequence ID" value="EDW27776.1"/>
    <property type="molecule type" value="Genomic_DNA"/>
</dbReference>
<dbReference type="Proteomes" id="UP000008744">
    <property type="component" value="Unassembled WGS sequence"/>
</dbReference>
<keyword evidence="3" id="KW-1185">Reference proteome</keyword>
<evidence type="ECO:0000256" key="1">
    <source>
        <dbReference type="SAM" id="MobiDB-lite"/>
    </source>
</evidence>
<organism evidence="3">
    <name type="scientific">Drosophila persimilis</name>
    <name type="common">Fruit fly</name>
    <dbReference type="NCBI Taxonomy" id="7234"/>
    <lineage>
        <taxon>Eukaryota</taxon>
        <taxon>Metazoa</taxon>
        <taxon>Ecdysozoa</taxon>
        <taxon>Arthropoda</taxon>
        <taxon>Hexapoda</taxon>
        <taxon>Insecta</taxon>
        <taxon>Pterygota</taxon>
        <taxon>Neoptera</taxon>
        <taxon>Endopterygota</taxon>
        <taxon>Diptera</taxon>
        <taxon>Brachycera</taxon>
        <taxon>Muscomorpha</taxon>
        <taxon>Ephydroidea</taxon>
        <taxon>Drosophilidae</taxon>
        <taxon>Drosophila</taxon>
        <taxon>Sophophora</taxon>
    </lineage>
</organism>
<dbReference type="OMA" id="EVNNHTE"/>
<proteinExistence type="predicted"/>
<dbReference type="GO" id="GO:0017022">
    <property type="term" value="F:myosin binding"/>
    <property type="evidence" value="ECO:0007669"/>
    <property type="project" value="EnsemblMetazoa"/>
</dbReference>
<evidence type="ECO:0000313" key="3">
    <source>
        <dbReference type="Proteomes" id="UP000008744"/>
    </source>
</evidence>
<sequence length="106" mass="11611">MKRSASNPKDAVPDKVPANSGEVNNHTEQNDIVLDSGNNSGNSETGCNQHSKEEEPPQIPAVVVDEEEEQEQKQEILTSCVGGDQKVCLDASTCGCRTFYYIHLYL</sequence>
<feature type="compositionally biased region" description="Polar residues" evidence="1">
    <location>
        <begin position="36"/>
        <end position="49"/>
    </location>
</feature>
<name>B4GYC0_DROPE</name>
<accession>B4GYC0</accession>